<gene>
    <name evidence="1" type="ORF">TRFO_05059</name>
</gene>
<accession>A0A1J4KE00</accession>
<dbReference type="Proteomes" id="UP000179807">
    <property type="component" value="Unassembled WGS sequence"/>
</dbReference>
<evidence type="ECO:0000313" key="2">
    <source>
        <dbReference type="Proteomes" id="UP000179807"/>
    </source>
</evidence>
<dbReference type="GeneID" id="94826973"/>
<name>A0A1J4KE00_9EUKA</name>
<dbReference type="EMBL" id="MLAK01000682">
    <property type="protein sequence ID" value="OHT07940.1"/>
    <property type="molecule type" value="Genomic_DNA"/>
</dbReference>
<dbReference type="OrthoDB" id="10662866at2759"/>
<dbReference type="AlphaFoldDB" id="A0A1J4KE00"/>
<reference evidence="1" key="1">
    <citation type="submission" date="2016-10" db="EMBL/GenBank/DDBJ databases">
        <authorList>
            <person name="Benchimol M."/>
            <person name="Almeida L.G."/>
            <person name="Vasconcelos A.T."/>
            <person name="Perreira-Neves A."/>
            <person name="Rosa I.A."/>
            <person name="Tasca T."/>
            <person name="Bogo M.R."/>
            <person name="de Souza W."/>
        </authorList>
    </citation>
    <scope>NUCLEOTIDE SEQUENCE [LARGE SCALE GENOMIC DNA]</scope>
    <source>
        <strain evidence="1">K</strain>
    </source>
</reference>
<sequence length="278" mass="32456">MSKQSSKQLFSLLRKFFEYVNSNNDIEQKELAIYIPTIERLLAAIFSFIRYQTAVSWPLFEQLVVNKDMIVSISKCQIDPWKDYAALLLPIIEAAEQPINDFHAIMSKNANIINSHNNLTDANANNNLNNSILRLSRSDLFNINSNDNLNSPGRIHYNRSGIVANIVDDSLNSQIRPRKYSCEIINVHNAVSPVLARYNEMPNVPKIEFRMTPEIEIIWFDWFRVMLWQLFPDDSQFYDLHFVSFSLLENQKIKKNNNFIFDIKNNTEEEDNNDDDKI</sequence>
<evidence type="ECO:0000313" key="1">
    <source>
        <dbReference type="EMBL" id="OHT07940.1"/>
    </source>
</evidence>
<comment type="caution">
    <text evidence="1">The sequence shown here is derived from an EMBL/GenBank/DDBJ whole genome shotgun (WGS) entry which is preliminary data.</text>
</comment>
<organism evidence="1 2">
    <name type="scientific">Tritrichomonas foetus</name>
    <dbReference type="NCBI Taxonomy" id="1144522"/>
    <lineage>
        <taxon>Eukaryota</taxon>
        <taxon>Metamonada</taxon>
        <taxon>Parabasalia</taxon>
        <taxon>Tritrichomonadida</taxon>
        <taxon>Tritrichomonadidae</taxon>
        <taxon>Tritrichomonas</taxon>
    </lineage>
</organism>
<dbReference type="VEuPathDB" id="TrichDB:TRFO_05059"/>
<proteinExistence type="predicted"/>
<keyword evidence="2" id="KW-1185">Reference proteome</keyword>
<dbReference type="RefSeq" id="XP_068361076.1">
    <property type="nucleotide sequence ID" value="XM_068492269.1"/>
</dbReference>
<protein>
    <submittedName>
        <fullName evidence="1">Uncharacterized protein</fullName>
    </submittedName>
</protein>